<dbReference type="EMBL" id="FMZE01000001">
    <property type="protein sequence ID" value="SDC32173.1"/>
    <property type="molecule type" value="Genomic_DNA"/>
</dbReference>
<evidence type="ECO:0000313" key="1">
    <source>
        <dbReference type="EMBL" id="SDC32173.1"/>
    </source>
</evidence>
<evidence type="ECO:0000313" key="2">
    <source>
        <dbReference type="Proteomes" id="UP000199494"/>
    </source>
</evidence>
<sequence>MTVAVTVRMERTSGRNAGVPQGFALARAGVLFVLTAFLLHLVDAAAPMAFVLLAAEAVLGASRLSSTHGTIAGALAAVSFVVFAVLGGIGAGTVLLAIVGFPLMMTLGRLATRHTTA</sequence>
<dbReference type="AlphaFoldDB" id="A0A1G6KMH7"/>
<dbReference type="Proteomes" id="UP000199494">
    <property type="component" value="Unassembled WGS sequence"/>
</dbReference>
<accession>A0A1G6KMH7</accession>
<name>A0A1G6KMH7_9PSEU</name>
<dbReference type="RefSeq" id="WP_143021330.1">
    <property type="nucleotide sequence ID" value="NZ_CP016353.1"/>
</dbReference>
<organism evidence="1 2">
    <name type="scientific">Prauserella marina</name>
    <dbReference type="NCBI Taxonomy" id="530584"/>
    <lineage>
        <taxon>Bacteria</taxon>
        <taxon>Bacillati</taxon>
        <taxon>Actinomycetota</taxon>
        <taxon>Actinomycetes</taxon>
        <taxon>Pseudonocardiales</taxon>
        <taxon>Pseudonocardiaceae</taxon>
        <taxon>Prauserella</taxon>
    </lineage>
</organism>
<reference evidence="1 2" key="1">
    <citation type="submission" date="2016-10" db="EMBL/GenBank/DDBJ databases">
        <authorList>
            <person name="de Groot N.N."/>
        </authorList>
    </citation>
    <scope>NUCLEOTIDE SEQUENCE [LARGE SCALE GENOMIC DNA]</scope>
    <source>
        <strain evidence="1 2">CGMCC 4.5506</strain>
    </source>
</reference>
<proteinExistence type="predicted"/>
<keyword evidence="2" id="KW-1185">Reference proteome</keyword>
<protein>
    <submittedName>
        <fullName evidence="1">Uncharacterized protein</fullName>
    </submittedName>
</protein>
<gene>
    <name evidence="1" type="ORF">SAMN05421630_1011294</name>
</gene>